<name>E3M7Y0_CAERE</name>
<dbReference type="PANTHER" id="PTHR31006">
    <property type="entry name" value="F-BOX DOMAIN-CONTAINING PROTEIN-RELATED-RELATED"/>
    <property type="match status" value="1"/>
</dbReference>
<dbReference type="CTD" id="9828372"/>
<accession>E3M7Y0</accession>
<sequence length="381" mass="44004">MSDDALIRAFDGKMGSSHNRQKAINWMRLPRDEKLKKIKKYLILKEKNKPKNWCHLPPEIKLEVIKVLDFPARLKLRMTARNERDLVDSLKINFKSVTLMNDGSQKWGEIEMTPAPGGSLPERFVSFRFNKKLYSSAVHFLAYALKIGKIDSLIILEGYSPKRFNQFLKILEKSAPFNVKSLKIKKLKKDAVMLFMKNLAPGLETIHLHAEGCESFAFDEFLTFPVFYNCETIKIESLATGDATSKLAKKWIENDAEIGTKLQCGLRANSDDFLLNFVEEFSDRIVYQNGKEARIWTNNSSKHILLRIFSRDGAYSMEEYLTCSIIPSVLEKSEYDLNMDWTFFEMDAYYCMDDRNGTALSDLEELESLRDISISYGSDFY</sequence>
<organism evidence="3">
    <name type="scientific">Caenorhabditis remanei</name>
    <name type="common">Caenorhabditis vulgaris</name>
    <dbReference type="NCBI Taxonomy" id="31234"/>
    <lineage>
        <taxon>Eukaryota</taxon>
        <taxon>Metazoa</taxon>
        <taxon>Ecdysozoa</taxon>
        <taxon>Nematoda</taxon>
        <taxon>Chromadorea</taxon>
        <taxon>Rhabditida</taxon>
        <taxon>Rhabditina</taxon>
        <taxon>Rhabditomorpha</taxon>
        <taxon>Rhabditoidea</taxon>
        <taxon>Rhabditidae</taxon>
        <taxon>Peloderinae</taxon>
        <taxon>Caenorhabditis</taxon>
    </lineage>
</organism>
<dbReference type="InterPro" id="IPR001810">
    <property type="entry name" value="F-box_dom"/>
</dbReference>
<dbReference type="InterPro" id="IPR042317">
    <property type="entry name" value="She-1-like"/>
</dbReference>
<dbReference type="Proteomes" id="UP000008281">
    <property type="component" value="Unassembled WGS sequence"/>
</dbReference>
<dbReference type="AlphaFoldDB" id="E3M7Y0"/>
<dbReference type="PANTHER" id="PTHR31006:SF3">
    <property type="entry name" value="F-BOX DOMAIN-CONTAINING PROTEIN-RELATED"/>
    <property type="match status" value="1"/>
</dbReference>
<evidence type="ECO:0000313" key="3">
    <source>
        <dbReference type="Proteomes" id="UP000008281"/>
    </source>
</evidence>
<dbReference type="HOGENOM" id="CLU_726144_0_0_1"/>
<dbReference type="InParanoid" id="E3M7Y0"/>
<reference evidence="2" key="1">
    <citation type="submission" date="2007-07" db="EMBL/GenBank/DDBJ databases">
        <title>PCAP assembly of the Caenorhabditis remanei genome.</title>
        <authorList>
            <consortium name="The Caenorhabditis remanei Sequencing Consortium"/>
            <person name="Wilson R.K."/>
        </authorList>
    </citation>
    <scope>NUCLEOTIDE SEQUENCE [LARGE SCALE GENOMIC DNA]</scope>
    <source>
        <strain evidence="2">PB4641</strain>
    </source>
</reference>
<proteinExistence type="predicted"/>
<dbReference type="Pfam" id="PF00646">
    <property type="entry name" value="F-box"/>
    <property type="match status" value="1"/>
</dbReference>
<feature type="domain" description="F-box" evidence="1">
    <location>
        <begin position="50"/>
        <end position="97"/>
    </location>
</feature>
<evidence type="ECO:0000313" key="2">
    <source>
        <dbReference type="EMBL" id="EFO93674.1"/>
    </source>
</evidence>
<dbReference type="EMBL" id="DS268427">
    <property type="protein sequence ID" value="EFO93674.1"/>
    <property type="molecule type" value="Genomic_DNA"/>
</dbReference>
<keyword evidence="3" id="KW-1185">Reference proteome</keyword>
<dbReference type="RefSeq" id="XP_003107775.2">
    <property type="nucleotide sequence ID" value="XM_003107727.2"/>
</dbReference>
<dbReference type="eggNOG" id="ENOG502TJWS">
    <property type="taxonomic scope" value="Eukaryota"/>
</dbReference>
<dbReference type="OrthoDB" id="5784581at2759"/>
<evidence type="ECO:0000259" key="1">
    <source>
        <dbReference type="PROSITE" id="PS50181"/>
    </source>
</evidence>
<protein>
    <recommendedName>
        <fullName evidence="1">F-box domain-containing protein</fullName>
    </recommendedName>
</protein>
<dbReference type="KEGG" id="crq:GCK72_004077"/>
<gene>
    <name evidence="2" type="ORF">CRE_12614</name>
</gene>
<dbReference type="GeneID" id="9828372"/>
<dbReference type="PROSITE" id="PS50181">
    <property type="entry name" value="FBOX"/>
    <property type="match status" value="1"/>
</dbReference>